<name>A0A5Q0UFH5_9ARCH</name>
<evidence type="ECO:0000259" key="1">
    <source>
        <dbReference type="Pfam" id="PF01402"/>
    </source>
</evidence>
<dbReference type="Pfam" id="PF01402">
    <property type="entry name" value="RHH_1"/>
    <property type="match status" value="1"/>
</dbReference>
<dbReference type="SUPFAM" id="SSF47598">
    <property type="entry name" value="Ribbon-helix-helix"/>
    <property type="match status" value="1"/>
</dbReference>
<reference evidence="3" key="1">
    <citation type="submission" date="2019-05" db="EMBL/GenBank/DDBJ databases">
        <title>Candidatus Nanohalobium constans, a novel model system to study the DPANN nano-sized archaea: genomic and physiological characterization of a nanoarchaeon co-cultured with its chitinotrophic host.</title>
        <authorList>
            <person name="La Cono V."/>
            <person name="Arcadi E."/>
            <person name="Crisafi F."/>
            <person name="Denaro R."/>
            <person name="La Spada G."/>
            <person name="Messina E."/>
            <person name="Smedile F."/>
            <person name="Toshchakov S.V."/>
            <person name="Shevchenko M.A."/>
            <person name="Golyshin P.N."/>
            <person name="Golyshina O.V."/>
            <person name="Ferrer M."/>
            <person name="Rohde M."/>
            <person name="Mushegian A."/>
            <person name="Sorokin D.Y."/>
            <person name="Giuliano L."/>
            <person name="Yakimov M.M."/>
        </authorList>
    </citation>
    <scope>NUCLEOTIDE SEQUENCE [LARGE SCALE GENOMIC DNA]</scope>
    <source>
        <strain evidence="3">LC1Nh</strain>
    </source>
</reference>
<dbReference type="InterPro" id="IPR002145">
    <property type="entry name" value="CopG"/>
</dbReference>
<dbReference type="KEGG" id="ncon:LC1Nh_0425"/>
<dbReference type="GO" id="GO:0006355">
    <property type="term" value="P:regulation of DNA-templated transcription"/>
    <property type="evidence" value="ECO:0007669"/>
    <property type="project" value="InterPro"/>
</dbReference>
<dbReference type="RefSeq" id="WP_153550065.1">
    <property type="nucleotide sequence ID" value="NZ_CP040089.1"/>
</dbReference>
<dbReference type="Proteomes" id="UP000377803">
    <property type="component" value="Chromosome"/>
</dbReference>
<accession>A0A5Q0UFH5</accession>
<organism evidence="2 3">
    <name type="scientific">Candidatus Nanohalobium constans</name>
    <dbReference type="NCBI Taxonomy" id="2565781"/>
    <lineage>
        <taxon>Archaea</taxon>
        <taxon>Candidatus Nanohalarchaeota</taxon>
        <taxon>Candidatus Nanohalobia</taxon>
        <taxon>Candidatus Nanohalobiales</taxon>
        <taxon>Candidatus Nanohalobiaceae</taxon>
        <taxon>Candidatus Nanohalobium</taxon>
    </lineage>
</organism>
<dbReference type="EMBL" id="CP040089">
    <property type="protein sequence ID" value="QGA80326.1"/>
    <property type="molecule type" value="Genomic_DNA"/>
</dbReference>
<dbReference type="InterPro" id="IPR010985">
    <property type="entry name" value="Ribbon_hlx_hlx"/>
</dbReference>
<dbReference type="CDD" id="cd22231">
    <property type="entry name" value="RHH_NikR_HicB-like"/>
    <property type="match status" value="1"/>
</dbReference>
<evidence type="ECO:0000313" key="3">
    <source>
        <dbReference type="Proteomes" id="UP000377803"/>
    </source>
</evidence>
<gene>
    <name evidence="2" type="ORF">LC1Nh_0425</name>
</gene>
<dbReference type="InterPro" id="IPR013321">
    <property type="entry name" value="Arc_rbn_hlx_hlx"/>
</dbReference>
<dbReference type="InterPro" id="IPR005368">
    <property type="entry name" value="UPF0175"/>
</dbReference>
<evidence type="ECO:0000313" key="2">
    <source>
        <dbReference type="EMBL" id="QGA80326.1"/>
    </source>
</evidence>
<dbReference type="GeneID" id="42364809"/>
<dbReference type="Pfam" id="PF03683">
    <property type="entry name" value="UPF0175"/>
    <property type="match status" value="1"/>
</dbReference>
<protein>
    <submittedName>
        <fullName evidence="2">Transcriptional regulator</fullName>
    </submittedName>
</protein>
<dbReference type="Gene3D" id="1.10.1220.10">
    <property type="entry name" value="Met repressor-like"/>
    <property type="match status" value="1"/>
</dbReference>
<feature type="domain" description="Ribbon-helix-helix protein CopG" evidence="1">
    <location>
        <begin position="5"/>
        <end position="43"/>
    </location>
</feature>
<keyword evidence="3" id="KW-1185">Reference proteome</keyword>
<sequence>MTSASTSFSIPETMRDEIDVLVDSGEYSSRSDVMRDAFRTFLRKNPEKRIRITVELYKSKDISLMRAAELAEMDLENYKEELKERGINIETREGGEEEKEEVEKRL</sequence>
<proteinExistence type="predicted"/>
<dbReference type="AlphaFoldDB" id="A0A5Q0UFH5"/>